<feature type="domain" description="F-box" evidence="1">
    <location>
        <begin position="13"/>
        <end position="53"/>
    </location>
</feature>
<evidence type="ECO:0000259" key="1">
    <source>
        <dbReference type="SMART" id="SM00256"/>
    </source>
</evidence>
<dbReference type="PANTHER" id="PTHR31672:SF10">
    <property type="entry name" value="F-BOX DOMAIN-CONTAINING PROTEIN"/>
    <property type="match status" value="1"/>
</dbReference>
<keyword evidence="3" id="KW-1185">Reference proteome</keyword>
<name>A0A067G738_CITSI</name>
<proteinExistence type="predicted"/>
<dbReference type="Pfam" id="PF00646">
    <property type="entry name" value="F-box"/>
    <property type="match status" value="1"/>
</dbReference>
<dbReference type="InterPro" id="IPR001810">
    <property type="entry name" value="F-box_dom"/>
</dbReference>
<dbReference type="Pfam" id="PF07734">
    <property type="entry name" value="FBA_1"/>
    <property type="match status" value="1"/>
</dbReference>
<dbReference type="NCBIfam" id="TIGR01640">
    <property type="entry name" value="F_box_assoc_1"/>
    <property type="match status" value="1"/>
</dbReference>
<dbReference type="SMART" id="SM00256">
    <property type="entry name" value="FBOX"/>
    <property type="match status" value="1"/>
</dbReference>
<dbReference type="EMBL" id="KK784889">
    <property type="protein sequence ID" value="KDO71191.1"/>
    <property type="molecule type" value="Genomic_DNA"/>
</dbReference>
<dbReference type="SUPFAM" id="SSF81383">
    <property type="entry name" value="F-box domain"/>
    <property type="match status" value="1"/>
</dbReference>
<dbReference type="InterPro" id="IPR017451">
    <property type="entry name" value="F-box-assoc_interact_dom"/>
</dbReference>
<dbReference type="PANTHER" id="PTHR31672">
    <property type="entry name" value="BNACNNG10540D PROTEIN"/>
    <property type="match status" value="1"/>
</dbReference>
<dbReference type="Proteomes" id="UP000027120">
    <property type="component" value="Unassembled WGS sequence"/>
</dbReference>
<reference evidence="2 3" key="1">
    <citation type="submission" date="2014-04" db="EMBL/GenBank/DDBJ databases">
        <authorList>
            <consortium name="International Citrus Genome Consortium"/>
            <person name="Gmitter F."/>
            <person name="Chen C."/>
            <person name="Farmerie W."/>
            <person name="Harkins T."/>
            <person name="Desany B."/>
            <person name="Mohiuddin M."/>
            <person name="Kodira C."/>
            <person name="Borodovsky M."/>
            <person name="Lomsadze A."/>
            <person name="Burns P."/>
            <person name="Jenkins J."/>
            <person name="Prochnik S."/>
            <person name="Shu S."/>
            <person name="Chapman J."/>
            <person name="Pitluck S."/>
            <person name="Schmutz J."/>
            <person name="Rokhsar D."/>
        </authorList>
    </citation>
    <scope>NUCLEOTIDE SEQUENCE</scope>
</reference>
<dbReference type="InterPro" id="IPR050796">
    <property type="entry name" value="SCF_F-box_component"/>
</dbReference>
<evidence type="ECO:0000313" key="2">
    <source>
        <dbReference type="EMBL" id="KDO71191.1"/>
    </source>
</evidence>
<accession>A0A067G738</accession>
<organism evidence="2 3">
    <name type="scientific">Citrus sinensis</name>
    <name type="common">Sweet orange</name>
    <name type="synonym">Citrus aurantium var. sinensis</name>
    <dbReference type="NCBI Taxonomy" id="2711"/>
    <lineage>
        <taxon>Eukaryota</taxon>
        <taxon>Viridiplantae</taxon>
        <taxon>Streptophyta</taxon>
        <taxon>Embryophyta</taxon>
        <taxon>Tracheophyta</taxon>
        <taxon>Spermatophyta</taxon>
        <taxon>Magnoliopsida</taxon>
        <taxon>eudicotyledons</taxon>
        <taxon>Gunneridae</taxon>
        <taxon>Pentapetalae</taxon>
        <taxon>rosids</taxon>
        <taxon>malvids</taxon>
        <taxon>Sapindales</taxon>
        <taxon>Rutaceae</taxon>
        <taxon>Aurantioideae</taxon>
        <taxon>Citrus</taxon>
    </lineage>
</organism>
<evidence type="ECO:0000313" key="3">
    <source>
        <dbReference type="Proteomes" id="UP000027120"/>
    </source>
</evidence>
<gene>
    <name evidence="2" type="ORF">CISIN_1g036455mg</name>
</gene>
<protein>
    <recommendedName>
        <fullName evidence="1">F-box domain-containing protein</fullName>
    </recommendedName>
</protein>
<dbReference type="STRING" id="2711.A0A067G738"/>
<dbReference type="InterPro" id="IPR006527">
    <property type="entry name" value="F-box-assoc_dom_typ1"/>
</dbReference>
<dbReference type="AlphaFoldDB" id="A0A067G738"/>
<sequence length="370" mass="43266">MERDMMVTGHGDFSDDLVVEILSRLPVKSVMRFRSAGKSLYNLVKDPNFIYKHLNRDDNMRLMVRITYENDDVTDPLNDLITCFFVLPDKTLTDLHFQDLEPEMKDHNPLGPCDGTLCFFDNRNVNLWNVSMNEYRVIPKHRAHLPCDTSIYCRNFGLGLDPKTNDFKLVLILTLNDDKRLSVHDFSPVSVYNFSTNTWRDAEGLFQMGHYYRYNSIDNVYLNGFCYWMESGHDSYNAIILSFSMSDEVFQEIKGPNVPQITTYYESEMTYWRIGLYNGCLSVLYSEELGHSFGLWMMKGGSWTKHLTFGPFIETYQPLGFWRNGEFFLQSSDDRLVLYDSRYEEIRDIGISGLWFSANILKESLIIVRE</sequence>
<dbReference type="InterPro" id="IPR036047">
    <property type="entry name" value="F-box-like_dom_sf"/>
</dbReference>